<dbReference type="GO" id="GO:0006099">
    <property type="term" value="P:tricarboxylic acid cycle"/>
    <property type="evidence" value="ECO:0007669"/>
    <property type="project" value="InterPro"/>
</dbReference>
<evidence type="ECO:0000256" key="5">
    <source>
        <dbReference type="ARBA" id="ARBA00020076"/>
    </source>
</evidence>
<evidence type="ECO:0000256" key="13">
    <source>
        <dbReference type="SAM" id="Phobius"/>
    </source>
</evidence>
<proteinExistence type="inferred from homology"/>
<evidence type="ECO:0000256" key="11">
    <source>
        <dbReference type="ARBA" id="ARBA00023136"/>
    </source>
</evidence>
<dbReference type="GO" id="GO:0009055">
    <property type="term" value="F:electron transfer activity"/>
    <property type="evidence" value="ECO:0007669"/>
    <property type="project" value="InterPro"/>
</dbReference>
<keyword evidence="6" id="KW-0349">Heme</keyword>
<sequence length="197" mass="21864">MSDPAIRHAILIPADQGCPDHFSASFALTALRRTSMKEARWFCEIKVRRGRPLTMTDTHEALAVGRTSDGRLIHRPLSPHLQVYRWPITMALSILHRVTGVAAAIGTLLLTWWLVAAATSDHAYDIVSGFMRSGFGLLLLFGWTVALVYHFINGIRHLVWDAGYGFDKHEANRSSYIVLGLTALFTVAIWIAAAVVL</sequence>
<evidence type="ECO:0000256" key="6">
    <source>
        <dbReference type="ARBA" id="ARBA00022617"/>
    </source>
</evidence>
<dbReference type="PANTHER" id="PTHR10978:SF5">
    <property type="entry name" value="SUCCINATE DEHYDROGENASE CYTOCHROME B560 SUBUNIT, MITOCHONDRIAL"/>
    <property type="match status" value="1"/>
</dbReference>
<dbReference type="AlphaFoldDB" id="Q0BQC4"/>
<dbReference type="GO" id="GO:0046872">
    <property type="term" value="F:metal ion binding"/>
    <property type="evidence" value="ECO:0007669"/>
    <property type="project" value="UniProtKB-KW"/>
</dbReference>
<keyword evidence="15" id="KW-1185">Reference proteome</keyword>
<evidence type="ECO:0000256" key="8">
    <source>
        <dbReference type="ARBA" id="ARBA00022723"/>
    </source>
</evidence>
<dbReference type="PROSITE" id="PS01001">
    <property type="entry name" value="SDH_CYT_2"/>
    <property type="match status" value="1"/>
</dbReference>
<name>Q0BQC4_GRABC</name>
<reference evidence="14 15" key="1">
    <citation type="journal article" date="2007" name="J. Bacteriol.">
        <title>Genome sequence analysis of the emerging human pathogenic acetic acid bacterium Granulibacter bethesdensis.</title>
        <authorList>
            <person name="Greenberg D.E."/>
            <person name="Porcella S.F."/>
            <person name="Zelazny A.M."/>
            <person name="Virtaneva K."/>
            <person name="Sturdevant D.E."/>
            <person name="Kupko J.J.III."/>
            <person name="Barbian K.D."/>
            <person name="Babar A."/>
            <person name="Dorward D.W."/>
            <person name="Holland S.M."/>
        </authorList>
    </citation>
    <scope>NUCLEOTIDE SEQUENCE [LARGE SCALE GENOMIC DNA]</scope>
    <source>
        <strain evidence="15">ATCC BAA-1260 / CGDNIH1</strain>
    </source>
</reference>
<dbReference type="InterPro" id="IPR018495">
    <property type="entry name" value="Succ_DH_cyt_bsu_CS"/>
</dbReference>
<evidence type="ECO:0000313" key="15">
    <source>
        <dbReference type="Proteomes" id="UP000001963"/>
    </source>
</evidence>
<dbReference type="InterPro" id="IPR000701">
    <property type="entry name" value="SuccDH_FuR_B_TM-su"/>
</dbReference>
<dbReference type="eggNOG" id="COG2009">
    <property type="taxonomic scope" value="Bacteria"/>
</dbReference>
<keyword evidence="11 13" id="KW-0472">Membrane</keyword>
<gene>
    <name evidence="14" type="ordered locus">GbCGDNIH1_2080</name>
</gene>
<comment type="similarity">
    <text evidence="4">Belongs to the cytochrome b560 family.</text>
</comment>
<protein>
    <recommendedName>
        <fullName evidence="5">Succinate dehydrogenase cytochrome b556 subunit</fullName>
    </recommendedName>
</protein>
<organism evidence="14 15">
    <name type="scientific">Granulibacter bethesdensis (strain ATCC BAA-1260 / CGDNIH1)</name>
    <dbReference type="NCBI Taxonomy" id="391165"/>
    <lineage>
        <taxon>Bacteria</taxon>
        <taxon>Pseudomonadati</taxon>
        <taxon>Pseudomonadota</taxon>
        <taxon>Alphaproteobacteria</taxon>
        <taxon>Acetobacterales</taxon>
        <taxon>Acetobacteraceae</taxon>
        <taxon>Granulibacter</taxon>
    </lineage>
</organism>
<accession>Q0BQC4</accession>
<dbReference type="KEGG" id="gbe:GbCGDNIH1_2080"/>
<comment type="subcellular location">
    <subcellularLocation>
        <location evidence="3">Membrane</location>
        <topology evidence="3">Multi-pass membrane protein</topology>
    </subcellularLocation>
</comment>
<evidence type="ECO:0000256" key="12">
    <source>
        <dbReference type="ARBA" id="ARBA00025912"/>
    </source>
</evidence>
<dbReference type="EMBL" id="CP000394">
    <property type="protein sequence ID" value="ABI62978.1"/>
    <property type="molecule type" value="Genomic_DNA"/>
</dbReference>
<dbReference type="InterPro" id="IPR034804">
    <property type="entry name" value="SQR/QFR_C/D"/>
</dbReference>
<keyword evidence="7 13" id="KW-0812">Transmembrane</keyword>
<dbReference type="Proteomes" id="UP000001963">
    <property type="component" value="Chromosome"/>
</dbReference>
<keyword evidence="9 13" id="KW-1133">Transmembrane helix</keyword>
<evidence type="ECO:0000256" key="2">
    <source>
        <dbReference type="ARBA" id="ARBA00004050"/>
    </source>
</evidence>
<dbReference type="GO" id="GO:0016020">
    <property type="term" value="C:membrane"/>
    <property type="evidence" value="ECO:0007669"/>
    <property type="project" value="UniProtKB-SubCell"/>
</dbReference>
<evidence type="ECO:0000313" key="14">
    <source>
        <dbReference type="EMBL" id="ABI62978.1"/>
    </source>
</evidence>
<dbReference type="STRING" id="391165.GbCGDNIH1_2080"/>
<evidence type="ECO:0000256" key="10">
    <source>
        <dbReference type="ARBA" id="ARBA00023004"/>
    </source>
</evidence>
<feature type="transmembrane region" description="Helical" evidence="13">
    <location>
        <begin position="94"/>
        <end position="115"/>
    </location>
</feature>
<feature type="transmembrane region" description="Helical" evidence="13">
    <location>
        <begin position="176"/>
        <end position="196"/>
    </location>
</feature>
<keyword evidence="8" id="KW-0479">Metal-binding</keyword>
<dbReference type="HOGENOM" id="CLU_094691_3_1_5"/>
<evidence type="ECO:0000256" key="7">
    <source>
        <dbReference type="ARBA" id="ARBA00022692"/>
    </source>
</evidence>
<dbReference type="PROSITE" id="PS01000">
    <property type="entry name" value="SDH_CYT_1"/>
    <property type="match status" value="1"/>
</dbReference>
<comment type="subunit">
    <text evidence="12">Part of an enzyme complex containing four subunits: a flavoprotein, an iron-sulfur protein, plus two membrane-anchoring proteins, SdhC and SdhD. The complex can form homotrimers.</text>
</comment>
<comment type="function">
    <text evidence="2">Membrane-anchoring subunit of succinate dehydrogenase (SDH).</text>
</comment>
<evidence type="ECO:0000256" key="4">
    <source>
        <dbReference type="ARBA" id="ARBA00007244"/>
    </source>
</evidence>
<dbReference type="SUPFAM" id="SSF81343">
    <property type="entry name" value="Fumarate reductase respiratory complex transmembrane subunits"/>
    <property type="match status" value="1"/>
</dbReference>
<comment type="cofactor">
    <cofactor evidence="1">
        <name>heme</name>
        <dbReference type="ChEBI" id="CHEBI:30413"/>
    </cofactor>
</comment>
<evidence type="ECO:0000256" key="1">
    <source>
        <dbReference type="ARBA" id="ARBA00001971"/>
    </source>
</evidence>
<dbReference type="NCBIfam" id="TIGR02970">
    <property type="entry name" value="succ_dehyd_cytB"/>
    <property type="match status" value="1"/>
</dbReference>
<feature type="transmembrane region" description="Helical" evidence="13">
    <location>
        <begin position="135"/>
        <end position="155"/>
    </location>
</feature>
<dbReference type="PANTHER" id="PTHR10978">
    <property type="entry name" value="SUCCINATE DEHYDROGENASE CYTOCHROME B560 SUBUNIT"/>
    <property type="match status" value="1"/>
</dbReference>
<evidence type="ECO:0000256" key="3">
    <source>
        <dbReference type="ARBA" id="ARBA00004141"/>
    </source>
</evidence>
<dbReference type="InterPro" id="IPR014314">
    <property type="entry name" value="Succ_DH_cytb556"/>
</dbReference>
<dbReference type="Gene3D" id="1.20.1300.10">
    <property type="entry name" value="Fumarate reductase/succinate dehydrogenase, transmembrane subunit"/>
    <property type="match status" value="1"/>
</dbReference>
<dbReference type="CDD" id="cd03499">
    <property type="entry name" value="SQR_TypeC_SdhC"/>
    <property type="match status" value="1"/>
</dbReference>
<evidence type="ECO:0000256" key="9">
    <source>
        <dbReference type="ARBA" id="ARBA00022989"/>
    </source>
</evidence>
<keyword evidence="10" id="KW-0408">Iron</keyword>
<dbReference type="Pfam" id="PF01127">
    <property type="entry name" value="Sdh_cyt"/>
    <property type="match status" value="1"/>
</dbReference>